<dbReference type="Proteomes" id="UP001150238">
    <property type="component" value="Unassembled WGS sequence"/>
</dbReference>
<protein>
    <submittedName>
        <fullName evidence="2">Uncharacterized protein</fullName>
    </submittedName>
</protein>
<reference evidence="2" key="1">
    <citation type="submission" date="2022-08" db="EMBL/GenBank/DDBJ databases">
        <authorList>
            <consortium name="DOE Joint Genome Institute"/>
            <person name="Min B."/>
            <person name="Riley R."/>
            <person name="Sierra-Patev S."/>
            <person name="Naranjo-Ortiz M."/>
            <person name="Looney B."/>
            <person name="Konkel Z."/>
            <person name="Slot J.C."/>
            <person name="Sakamoto Y."/>
            <person name="Steenwyk J.L."/>
            <person name="Rokas A."/>
            <person name="Carro J."/>
            <person name="Camarero S."/>
            <person name="Ferreira P."/>
            <person name="Molpeceres G."/>
            <person name="Ruiz-Duenas F.J."/>
            <person name="Serrano A."/>
            <person name="Henrissat B."/>
            <person name="Drula E."/>
            <person name="Hughes K.W."/>
            <person name="Mata J.L."/>
            <person name="Ishikawa N.K."/>
            <person name="Vargas-Isla R."/>
            <person name="Ushijima S."/>
            <person name="Smith C.A."/>
            <person name="Ahrendt S."/>
            <person name="Andreopoulos W."/>
            <person name="He G."/>
            <person name="Labutti K."/>
            <person name="Lipzen A."/>
            <person name="Ng V."/>
            <person name="Sandor L."/>
            <person name="Barry K."/>
            <person name="Martinez A.T."/>
            <person name="Xiao Y."/>
            <person name="Gibbons J.G."/>
            <person name="Terashima K."/>
            <person name="Hibbett D.S."/>
            <person name="Grigoriev I.V."/>
        </authorList>
    </citation>
    <scope>NUCLEOTIDE SEQUENCE</scope>
    <source>
        <strain evidence="2">Sp2 HRB7682 ss15</strain>
    </source>
</reference>
<feature type="compositionally biased region" description="Low complexity" evidence="1">
    <location>
        <begin position="840"/>
        <end position="853"/>
    </location>
</feature>
<feature type="compositionally biased region" description="Basic residues" evidence="1">
    <location>
        <begin position="981"/>
        <end position="990"/>
    </location>
</feature>
<feature type="compositionally biased region" description="Polar residues" evidence="1">
    <location>
        <begin position="947"/>
        <end position="965"/>
    </location>
</feature>
<comment type="caution">
    <text evidence="2">The sequence shown here is derived from an EMBL/GenBank/DDBJ whole genome shotgun (WGS) entry which is preliminary data.</text>
</comment>
<proteinExistence type="predicted"/>
<feature type="region of interest" description="Disordered" evidence="1">
    <location>
        <begin position="752"/>
        <end position="877"/>
    </location>
</feature>
<reference evidence="2" key="2">
    <citation type="journal article" date="2023" name="Proc. Natl. Acad. Sci. U.S.A.">
        <title>A global phylogenomic analysis of the shiitake genus Lentinula.</title>
        <authorList>
            <person name="Sierra-Patev S."/>
            <person name="Min B."/>
            <person name="Naranjo-Ortiz M."/>
            <person name="Looney B."/>
            <person name="Konkel Z."/>
            <person name="Slot J.C."/>
            <person name="Sakamoto Y."/>
            <person name="Steenwyk J.L."/>
            <person name="Rokas A."/>
            <person name="Carro J."/>
            <person name="Camarero S."/>
            <person name="Ferreira P."/>
            <person name="Molpeceres G."/>
            <person name="Ruiz-Duenas F.J."/>
            <person name="Serrano A."/>
            <person name="Henrissat B."/>
            <person name="Drula E."/>
            <person name="Hughes K.W."/>
            <person name="Mata J.L."/>
            <person name="Ishikawa N.K."/>
            <person name="Vargas-Isla R."/>
            <person name="Ushijima S."/>
            <person name="Smith C.A."/>
            <person name="Donoghue J."/>
            <person name="Ahrendt S."/>
            <person name="Andreopoulos W."/>
            <person name="He G."/>
            <person name="LaButti K."/>
            <person name="Lipzen A."/>
            <person name="Ng V."/>
            <person name="Riley R."/>
            <person name="Sandor L."/>
            <person name="Barry K."/>
            <person name="Martinez A.T."/>
            <person name="Xiao Y."/>
            <person name="Gibbons J.G."/>
            <person name="Terashima K."/>
            <person name="Grigoriev I.V."/>
            <person name="Hibbett D."/>
        </authorList>
    </citation>
    <scope>NUCLEOTIDE SEQUENCE</scope>
    <source>
        <strain evidence="2">Sp2 HRB7682 ss15</strain>
    </source>
</reference>
<feature type="compositionally biased region" description="Low complexity" evidence="1">
    <location>
        <begin position="791"/>
        <end position="805"/>
    </location>
</feature>
<gene>
    <name evidence="2" type="ORF">C8J55DRAFT_565195</name>
</gene>
<accession>A0A9W9DFC8</accession>
<organism evidence="2 3">
    <name type="scientific">Lentinula lateritia</name>
    <dbReference type="NCBI Taxonomy" id="40482"/>
    <lineage>
        <taxon>Eukaryota</taxon>
        <taxon>Fungi</taxon>
        <taxon>Dikarya</taxon>
        <taxon>Basidiomycota</taxon>
        <taxon>Agaricomycotina</taxon>
        <taxon>Agaricomycetes</taxon>
        <taxon>Agaricomycetidae</taxon>
        <taxon>Agaricales</taxon>
        <taxon>Marasmiineae</taxon>
        <taxon>Omphalotaceae</taxon>
        <taxon>Lentinula</taxon>
    </lineage>
</organism>
<dbReference type="AlphaFoldDB" id="A0A9W9DFC8"/>
<feature type="region of interest" description="Disordered" evidence="1">
    <location>
        <begin position="923"/>
        <end position="1002"/>
    </location>
</feature>
<evidence type="ECO:0000313" key="2">
    <source>
        <dbReference type="EMBL" id="KAJ4467725.1"/>
    </source>
</evidence>
<feature type="compositionally biased region" description="Low complexity" evidence="1">
    <location>
        <begin position="933"/>
        <end position="946"/>
    </location>
</feature>
<evidence type="ECO:0000313" key="3">
    <source>
        <dbReference type="Proteomes" id="UP001150238"/>
    </source>
</evidence>
<sequence length="1149" mass="124858">MGTPTPLKCSAGLCGRATGNPKRASAACSRKYCRGCCITTGNNVDCPQHHSQDVSTPSTPTVATTSTPCGVDLSLNDTLASLSTQSPLSIPVTPSRPPRREYAQNLDPVHADKLQEIDFFRSPSTPNQHERRALQASINHIIHISFYLQNNASPLDLEVAVPSATWPFWKPISTSLAKVPGLTESLEWYGCLRGDTWITTDVAQKVKVPGERFHIRPVSVTSCNIPPGPATRSAASDITVDADYASSRSPSIEIGDISKVKQSESYYPEETPRPLKRPRAPLITVQEPTLLLTSKKNSEVPGIKFNYNYPYNLQNAPSTDRADFPLKYACDMHHGFVQIQQLQNDSAVKLEAEELFGKIFPGRKWVAPTFSVHFNSWKEAMIIEDTNAQPHKVLVDAVQAGHSSTSGKWAKDLSLMLENSVIDIICTSETLNLDALTSIIQAHHQAPHQTQNIDKRGTRSTRSSKLKLRSVTEALKVIDSLQIPISWTWIRAQSGDLTAVEVILISECTVKIPVEFASSVDESGATSHSCTSPASLSRGLGELGTASYGTVYSMLTPGPMTHFLSNISETVLPWAADCTYFKPRTHPAEAGQIVIANSILGTVVVLDIDLPVFRNDEWNWFITLKDFSGSKLEATLQNISDSIHKSGISTFHIYAGVDVYFSGSSFVASSHHHLLEVTHPGNVFTFSRAPFPILPLSYIKSSGFPSNLAFLIVAPILLLQIHANAPETPPNSELQDCGSSISTDVLSPQSWHGIGFDTPESPLESPMADIPDTSPHIVPLHEKDSHTAYKPVSSSVSSDSTDPPSCRSDSTHGSQSKNAHGNLTGRNKKNHIPYPHSEDSGSGSSNSFTDASSPNPNNGKTGIPYRPRSDSKSSSGVSFTAEALDLTNQKIGFPYQPRSDSKCGSDNSLAEAEASYLTNSRIGIPYRPRSDSESSSDGSLADAGASNLDNQKTSESSAGDSLTDTEASDPGHPLLLSDMRRSHKVTKPHPPKSGSGKHPTKASLVKASKKIAVVSAQIKWLQEAWEADPIVQQLRAYSPTTHHLFHTLCSMVLKVDDIITGCQKPTIQYAHSNHLPLPSTQIQGRKIALADFQTLFNRGETWIRSARNLAPTIRATKNTPLFKKFTGDKKTTYGLPRLQGVLKQCAAIL</sequence>
<name>A0A9W9DFC8_9AGAR</name>
<dbReference type="EMBL" id="JANVFS010000040">
    <property type="protein sequence ID" value="KAJ4467725.1"/>
    <property type="molecule type" value="Genomic_DNA"/>
</dbReference>
<feature type="compositionally biased region" description="Polar residues" evidence="1">
    <location>
        <begin position="807"/>
        <end position="825"/>
    </location>
</feature>
<evidence type="ECO:0000256" key="1">
    <source>
        <dbReference type="SAM" id="MobiDB-lite"/>
    </source>
</evidence>